<evidence type="ECO:0000256" key="3">
    <source>
        <dbReference type="ARBA" id="ARBA00022516"/>
    </source>
</evidence>
<keyword evidence="12 18" id="KW-0560">Oxidoreductase</keyword>
<evidence type="ECO:0000256" key="4">
    <source>
        <dbReference type="ARBA" id="ARBA00022630"/>
    </source>
</evidence>
<dbReference type="InterPro" id="IPR023208">
    <property type="entry name" value="P450R"/>
</dbReference>
<dbReference type="InterPro" id="IPR003097">
    <property type="entry name" value="CysJ-like_FAD-binding"/>
</dbReference>
<feature type="transmembrane region" description="Helical" evidence="19">
    <location>
        <begin position="548"/>
        <end position="569"/>
    </location>
</feature>
<dbReference type="Gene3D" id="3.40.50.80">
    <property type="entry name" value="Nucleotide-binding domain of ferredoxin-NADP reductase (FNR) module"/>
    <property type="match status" value="1"/>
</dbReference>
<dbReference type="SUPFAM" id="SSF52343">
    <property type="entry name" value="Ferredoxin reductase-like, C-terminal NADP-linked domain"/>
    <property type="match status" value="1"/>
</dbReference>
<keyword evidence="10" id="KW-0752">Steroid biosynthesis</keyword>
<evidence type="ECO:0000256" key="7">
    <source>
        <dbReference type="ARBA" id="ARBA00022824"/>
    </source>
</evidence>
<dbReference type="PIRSF" id="PIRSF000208">
    <property type="entry name" value="P450R"/>
    <property type="match status" value="1"/>
</dbReference>
<dbReference type="Proteomes" id="UP000722485">
    <property type="component" value="Unassembled WGS sequence"/>
</dbReference>
<dbReference type="SUPFAM" id="SSF52218">
    <property type="entry name" value="Flavoproteins"/>
    <property type="match status" value="1"/>
</dbReference>
<dbReference type="GO" id="GO:0016126">
    <property type="term" value="P:sterol biosynthetic process"/>
    <property type="evidence" value="ECO:0007669"/>
    <property type="project" value="UniProtKB-KW"/>
</dbReference>
<dbReference type="InterPro" id="IPR008254">
    <property type="entry name" value="Flavodoxin/NO_synth"/>
</dbReference>
<evidence type="ECO:0000259" key="21">
    <source>
        <dbReference type="PROSITE" id="PS51384"/>
    </source>
</evidence>
<dbReference type="Pfam" id="PF00667">
    <property type="entry name" value="FAD_binding_1"/>
    <property type="match status" value="1"/>
</dbReference>
<dbReference type="Gene3D" id="1.20.990.10">
    <property type="entry name" value="NADPH-cytochrome p450 Reductase, Chain A, domain 3"/>
    <property type="match status" value="1"/>
</dbReference>
<dbReference type="GO" id="GO:0010181">
    <property type="term" value="F:FMN binding"/>
    <property type="evidence" value="ECO:0007669"/>
    <property type="project" value="InterPro"/>
</dbReference>
<dbReference type="PRINTS" id="PR00371">
    <property type="entry name" value="FPNCR"/>
</dbReference>
<comment type="catalytic activity">
    <reaction evidence="18">
        <text>2 oxidized [cytochrome P450] + NADPH = 2 reduced [cytochrome P450] + NADP(+) + H(+)</text>
        <dbReference type="Rhea" id="RHEA:24040"/>
        <dbReference type="Rhea" id="RHEA-COMP:14627"/>
        <dbReference type="Rhea" id="RHEA-COMP:14628"/>
        <dbReference type="ChEBI" id="CHEBI:15378"/>
        <dbReference type="ChEBI" id="CHEBI:55376"/>
        <dbReference type="ChEBI" id="CHEBI:57783"/>
        <dbReference type="ChEBI" id="CHEBI:58349"/>
        <dbReference type="ChEBI" id="CHEBI:60344"/>
        <dbReference type="EC" id="1.6.2.4"/>
    </reaction>
</comment>
<dbReference type="Pfam" id="PF00175">
    <property type="entry name" value="NAD_binding_1"/>
    <property type="match status" value="1"/>
</dbReference>
<keyword evidence="5" id="KW-0288">FMN</keyword>
<comment type="function">
    <text evidence="18">This enzyme is required for electron transfer from NADP to cytochrome P450.</text>
</comment>
<evidence type="ECO:0000256" key="10">
    <source>
        <dbReference type="ARBA" id="ARBA00022955"/>
    </source>
</evidence>
<dbReference type="Gene3D" id="3.40.50.360">
    <property type="match status" value="1"/>
</dbReference>
<dbReference type="InterPro" id="IPR017938">
    <property type="entry name" value="Riboflavin_synthase-like_b-brl"/>
</dbReference>
<dbReference type="InterPro" id="IPR029039">
    <property type="entry name" value="Flavoprotein-like_sf"/>
</dbReference>
<dbReference type="PROSITE" id="PS51384">
    <property type="entry name" value="FAD_FR"/>
    <property type="match status" value="1"/>
</dbReference>
<name>A0A9P5GVB7_9HYPO</name>
<evidence type="ECO:0000256" key="11">
    <source>
        <dbReference type="ARBA" id="ARBA00022989"/>
    </source>
</evidence>
<evidence type="ECO:0000256" key="15">
    <source>
        <dbReference type="ARBA" id="ARBA00023136"/>
    </source>
</evidence>
<keyword evidence="13" id="KW-0756">Sterol biosynthesis</keyword>
<keyword evidence="16" id="KW-1207">Sterol metabolism</keyword>
<evidence type="ECO:0000256" key="1">
    <source>
        <dbReference type="ARBA" id="ARBA00001917"/>
    </source>
</evidence>
<dbReference type="GO" id="GO:0003958">
    <property type="term" value="F:NADPH-hemoprotein reductase activity"/>
    <property type="evidence" value="ECO:0007669"/>
    <property type="project" value="UniProtKB-EC"/>
</dbReference>
<feature type="domain" description="FAD-binding FR-type" evidence="21">
    <location>
        <begin position="282"/>
        <end position="532"/>
    </location>
</feature>
<dbReference type="InterPro" id="IPR023173">
    <property type="entry name" value="NADPH_Cyt_P450_Rdtase_alpha"/>
</dbReference>
<evidence type="ECO:0000256" key="14">
    <source>
        <dbReference type="ARBA" id="ARBA00023098"/>
    </source>
</evidence>
<evidence type="ECO:0000256" key="8">
    <source>
        <dbReference type="ARBA" id="ARBA00022827"/>
    </source>
</evidence>
<keyword evidence="3" id="KW-0444">Lipid biosynthesis</keyword>
<keyword evidence="6 19" id="KW-0812">Transmembrane</keyword>
<organism evidence="22 23">
    <name type="scientific">Cylindrodendrum hubeiense</name>
    <dbReference type="NCBI Taxonomy" id="595255"/>
    <lineage>
        <taxon>Eukaryota</taxon>
        <taxon>Fungi</taxon>
        <taxon>Dikarya</taxon>
        <taxon>Ascomycota</taxon>
        <taxon>Pezizomycotina</taxon>
        <taxon>Sordariomycetes</taxon>
        <taxon>Hypocreomycetidae</taxon>
        <taxon>Hypocreales</taxon>
        <taxon>Nectriaceae</taxon>
        <taxon>Cylindrodendrum</taxon>
    </lineage>
</organism>
<dbReference type="PANTHER" id="PTHR19384">
    <property type="entry name" value="NITRIC OXIDE SYNTHASE-RELATED"/>
    <property type="match status" value="1"/>
</dbReference>
<evidence type="ECO:0000256" key="17">
    <source>
        <dbReference type="ARBA" id="ARBA00023221"/>
    </source>
</evidence>
<evidence type="ECO:0000313" key="22">
    <source>
        <dbReference type="EMBL" id="KAF7542231.1"/>
    </source>
</evidence>
<keyword evidence="9 18" id="KW-0521">NADP</keyword>
<dbReference type="InterPro" id="IPR001709">
    <property type="entry name" value="Flavoprot_Pyr_Nucl_cyt_Rdtase"/>
</dbReference>
<keyword evidence="23" id="KW-1185">Reference proteome</keyword>
<dbReference type="PRINTS" id="PR00369">
    <property type="entry name" value="FLAVODOXIN"/>
</dbReference>
<evidence type="ECO:0000256" key="12">
    <source>
        <dbReference type="ARBA" id="ARBA00023002"/>
    </source>
</evidence>
<dbReference type="InterPro" id="IPR001094">
    <property type="entry name" value="Flavdoxin-like"/>
</dbReference>
<accession>A0A9P5GVB7</accession>
<dbReference type="InterPro" id="IPR001433">
    <property type="entry name" value="OxRdtase_FAD/NAD-bd"/>
</dbReference>
<evidence type="ECO:0000256" key="19">
    <source>
        <dbReference type="SAM" id="Phobius"/>
    </source>
</evidence>
<keyword evidence="8" id="KW-0274">FAD</keyword>
<keyword evidence="11 19" id="KW-1133">Transmembrane helix</keyword>
<evidence type="ECO:0000256" key="18">
    <source>
        <dbReference type="PIRNR" id="PIRNR000208"/>
    </source>
</evidence>
<gene>
    <name evidence="22" type="ORF">G7Z17_g11762</name>
</gene>
<dbReference type="InterPro" id="IPR039261">
    <property type="entry name" value="FNR_nucleotide-bd"/>
</dbReference>
<keyword evidence="7 18" id="KW-0256">Endoplasmic reticulum</keyword>
<comment type="subcellular location">
    <subcellularLocation>
        <location evidence="18">Endoplasmic reticulum membrane</location>
    </subcellularLocation>
</comment>
<dbReference type="Gene3D" id="2.40.30.10">
    <property type="entry name" value="Translation factors"/>
    <property type="match status" value="1"/>
</dbReference>
<dbReference type="EC" id="1.6.2.4" evidence="18"/>
<dbReference type="InterPro" id="IPR017927">
    <property type="entry name" value="FAD-bd_FR_type"/>
</dbReference>
<dbReference type="FunFam" id="3.40.50.360:FF:000036">
    <property type="entry name" value="NADPH--cytochrome P450 reductase"/>
    <property type="match status" value="1"/>
</dbReference>
<dbReference type="GO" id="GO:0050660">
    <property type="term" value="F:flavin adenine dinucleotide binding"/>
    <property type="evidence" value="ECO:0007669"/>
    <property type="project" value="TreeGrafter"/>
</dbReference>
<evidence type="ECO:0000256" key="9">
    <source>
        <dbReference type="ARBA" id="ARBA00022857"/>
    </source>
</evidence>
<dbReference type="OrthoDB" id="1856718at2759"/>
<evidence type="ECO:0000256" key="6">
    <source>
        <dbReference type="ARBA" id="ARBA00022692"/>
    </source>
</evidence>
<dbReference type="GO" id="GO:0005829">
    <property type="term" value="C:cytosol"/>
    <property type="evidence" value="ECO:0007669"/>
    <property type="project" value="TreeGrafter"/>
</dbReference>
<comment type="cofactor">
    <cofactor evidence="1">
        <name>FMN</name>
        <dbReference type="ChEBI" id="CHEBI:58210"/>
    </cofactor>
</comment>
<sequence>MNTLSREATLDAVGQVLGRIGPTSYLDTLALTTVGLVSGAYVLVDQLWGKPDPHNYIFYERPQQADGAVAANATTRNIAERMEELGKQAVVFWGSQSGTGEAFASRLVRELGQRFRLEAMAADLSDFDPETIALIPTSKVAIFILSTYGEGDPSDNAAQFWEWATKLKETPLQQLKYAAFGLGNSNYQYYNRVVDLVDESLTRAGASMLLPVGRADDALGATEEDFLTWKNELYNFCRLELHLEEQAAKYEPAIEAYHDESLDIIDLFHGEPVSHKTVNGESSIGAVKILRSYELFNNSTTRNCLHMDVDLSEHPEWTYKTGDHLAIWPVNPDQEVERLIRAFGLTESRDTPLCFRSLDSAVSIPVPSPTTITALFRYYVEICAAVSRETVASLLEFAPSESAKKFLADLYGSKEAYSAFLAREHVTLGKLLEMAAGPDQVWSKVPLSYLVETMPRTRPRYYSVSSSSVLSPRVAAVTALVSNTELSGETPIPGLTTNYLLALSDSLNKDTRAHPQGFSYELEGPSKALEGAKIFAQLRRSTFKLPTLASTPLIMAAAGTGIAPFRAFIAERLRLKAMGRKIGEMVLFFGCRHTDEDYIYQAELEQMEKDSEGKLRIVTAFSRVSGQKKKYVQDKMQDLGSDVSRLLAEDATLYICGRASMAREIGKTVSALVGKDKEWTQSQAQDWAASMKRGRKWQEDVWG</sequence>
<reference evidence="22" key="1">
    <citation type="submission" date="2020-03" db="EMBL/GenBank/DDBJ databases">
        <title>Draft Genome Sequence of Cylindrodendrum hubeiense.</title>
        <authorList>
            <person name="Buettner E."/>
            <person name="Kellner H."/>
        </authorList>
    </citation>
    <scope>NUCLEOTIDE SEQUENCE</scope>
    <source>
        <strain evidence="22">IHI 201604</strain>
    </source>
</reference>
<comment type="similarity">
    <text evidence="18">In the C-terminal section; belongs to the flavoprotein pyridine nucleotide cytochrome reductase family.</text>
</comment>
<comment type="cofactor">
    <cofactor evidence="2">
        <name>FAD</name>
        <dbReference type="ChEBI" id="CHEBI:57692"/>
    </cofactor>
</comment>
<dbReference type="SUPFAM" id="SSF63380">
    <property type="entry name" value="Riboflavin synthase domain-like"/>
    <property type="match status" value="1"/>
</dbReference>
<dbReference type="AlphaFoldDB" id="A0A9P5GVB7"/>
<evidence type="ECO:0000313" key="23">
    <source>
        <dbReference type="Proteomes" id="UP000722485"/>
    </source>
</evidence>
<dbReference type="FunFam" id="3.40.50.80:FF:000032">
    <property type="entry name" value="NADPH-dependent diflavin oxidoreductase 1"/>
    <property type="match status" value="1"/>
</dbReference>
<feature type="domain" description="Flavodoxin-like" evidence="20">
    <location>
        <begin position="89"/>
        <end position="234"/>
    </location>
</feature>
<dbReference type="PANTHER" id="PTHR19384:SF108">
    <property type="entry name" value="NADPH--CYTOCHROME P450 REDUCTASE"/>
    <property type="match status" value="1"/>
</dbReference>
<dbReference type="GO" id="GO:0005789">
    <property type="term" value="C:endoplasmic reticulum membrane"/>
    <property type="evidence" value="ECO:0007669"/>
    <property type="project" value="UniProtKB-SubCell"/>
</dbReference>
<comment type="caution">
    <text evidence="22">The sequence shown here is derived from an EMBL/GenBank/DDBJ whole genome shotgun (WGS) entry which is preliminary data.</text>
</comment>
<evidence type="ECO:0000256" key="5">
    <source>
        <dbReference type="ARBA" id="ARBA00022643"/>
    </source>
</evidence>
<evidence type="ECO:0000256" key="13">
    <source>
        <dbReference type="ARBA" id="ARBA00023011"/>
    </source>
</evidence>
<evidence type="ECO:0000256" key="2">
    <source>
        <dbReference type="ARBA" id="ARBA00001974"/>
    </source>
</evidence>
<evidence type="ECO:0000256" key="16">
    <source>
        <dbReference type="ARBA" id="ARBA00023166"/>
    </source>
</evidence>
<protein>
    <recommendedName>
        <fullName evidence="18">NADPH--cytochrome P450 reductase</fullName>
        <ecNumber evidence="18">1.6.2.4</ecNumber>
    </recommendedName>
</protein>
<dbReference type="Pfam" id="PF00258">
    <property type="entry name" value="Flavodoxin_1"/>
    <property type="match status" value="1"/>
</dbReference>
<keyword evidence="14" id="KW-0443">Lipid metabolism</keyword>
<dbReference type="EMBL" id="JAANBB010000467">
    <property type="protein sequence ID" value="KAF7542231.1"/>
    <property type="molecule type" value="Genomic_DNA"/>
</dbReference>
<proteinExistence type="inferred from homology"/>
<keyword evidence="4" id="KW-0285">Flavoprotein</keyword>
<keyword evidence="15 18" id="KW-0472">Membrane</keyword>
<evidence type="ECO:0000259" key="20">
    <source>
        <dbReference type="PROSITE" id="PS50902"/>
    </source>
</evidence>
<keyword evidence="17" id="KW-0753">Steroid metabolism</keyword>
<dbReference type="PROSITE" id="PS50902">
    <property type="entry name" value="FLAVODOXIN_LIKE"/>
    <property type="match status" value="1"/>
</dbReference>